<sequence>SNTGQGFEILVLNASTSAACETARLTSGQFLGRCRSTPAEQLVVSTRIGGLQICEVVVLECPQGTFGTFCDQVCRCAGGRACDRVTGICPSGGCESGYKGDTCSTECTLGTYGANCSITCGLCYGGDHCDIITGDCTTFPCQSGWQGGRCDM</sequence>
<keyword evidence="3" id="KW-1185">Reference proteome</keyword>
<keyword evidence="1" id="KW-0245">EGF-like domain</keyword>
<evidence type="ECO:0000256" key="1">
    <source>
        <dbReference type="ARBA" id="ARBA00022536"/>
    </source>
</evidence>
<dbReference type="Proteomes" id="UP001164746">
    <property type="component" value="Chromosome 3"/>
</dbReference>
<dbReference type="EMBL" id="CP111014">
    <property type="protein sequence ID" value="WAQ98224.1"/>
    <property type="molecule type" value="Genomic_DNA"/>
</dbReference>
<feature type="non-terminal residue" evidence="2">
    <location>
        <position position="152"/>
    </location>
</feature>
<proteinExistence type="predicted"/>
<evidence type="ECO:0000313" key="2">
    <source>
        <dbReference type="EMBL" id="WAQ98224.1"/>
    </source>
</evidence>
<dbReference type="PANTHER" id="PTHR24043">
    <property type="entry name" value="SCAVENGER RECEPTOR CLASS F"/>
    <property type="match status" value="1"/>
</dbReference>
<evidence type="ECO:0000313" key="3">
    <source>
        <dbReference type="Proteomes" id="UP001164746"/>
    </source>
</evidence>
<accession>A0ABY7DNU5</accession>
<feature type="non-terminal residue" evidence="2">
    <location>
        <position position="1"/>
    </location>
</feature>
<dbReference type="InterPro" id="IPR042635">
    <property type="entry name" value="MEGF10/SREC1/2-like"/>
</dbReference>
<reference evidence="2" key="1">
    <citation type="submission" date="2022-11" db="EMBL/GenBank/DDBJ databases">
        <title>Centuries of genome instability and evolution in soft-shell clam transmissible cancer (bioRxiv).</title>
        <authorList>
            <person name="Hart S.F.M."/>
            <person name="Yonemitsu M.A."/>
            <person name="Giersch R.M."/>
            <person name="Beal B.F."/>
            <person name="Arriagada G."/>
            <person name="Davis B.W."/>
            <person name="Ostrander E.A."/>
            <person name="Goff S.P."/>
            <person name="Metzger M.J."/>
        </authorList>
    </citation>
    <scope>NUCLEOTIDE SEQUENCE</scope>
    <source>
        <strain evidence="2">MELC-2E11</strain>
        <tissue evidence="2">Siphon/mantle</tissue>
    </source>
</reference>
<dbReference type="Gene3D" id="2.170.300.10">
    <property type="entry name" value="Tie2 ligand-binding domain superfamily"/>
    <property type="match status" value="1"/>
</dbReference>
<protein>
    <submittedName>
        <fullName evidence="2">MEG11-like protein</fullName>
    </submittedName>
</protein>
<dbReference type="PANTHER" id="PTHR24043:SF8">
    <property type="entry name" value="EGF-LIKE DOMAIN-CONTAINING PROTEIN"/>
    <property type="match status" value="1"/>
</dbReference>
<name>A0ABY7DNU5_MYAAR</name>
<organism evidence="2 3">
    <name type="scientific">Mya arenaria</name>
    <name type="common">Soft-shell clam</name>
    <dbReference type="NCBI Taxonomy" id="6604"/>
    <lineage>
        <taxon>Eukaryota</taxon>
        <taxon>Metazoa</taxon>
        <taxon>Spiralia</taxon>
        <taxon>Lophotrochozoa</taxon>
        <taxon>Mollusca</taxon>
        <taxon>Bivalvia</taxon>
        <taxon>Autobranchia</taxon>
        <taxon>Heteroconchia</taxon>
        <taxon>Euheterodonta</taxon>
        <taxon>Imparidentia</taxon>
        <taxon>Neoheterodontei</taxon>
        <taxon>Myida</taxon>
        <taxon>Myoidea</taxon>
        <taxon>Myidae</taxon>
        <taxon>Mya</taxon>
    </lineage>
</organism>
<gene>
    <name evidence="2" type="ORF">MAR_022597</name>
</gene>